<sequence>MKQGIIMKQMEHSYKGEEKFLVNDLKTIVSKARSKAFAAVNYSLVERNWRIGKRIVEEEQNGEARAEYGKHIIEVASAALTEEFGKGFSVTTLRVFRRFYLKFSNLQIQRTVSVEFKASIQQTPSEELSNNLQHVQKAGIHLLPWSHYELLIRIEDKQARDWYAKEAFEQGWSYRTLNRNINTLYYERLLMSKDKAPVEKEMKEKTNEFQQDKLEYIKSPVVMEFLGLPSDSSLKESKLESAIIDNLEKFLMEMGKGYALVARQQHIRTEENDYYIDLVFYNYLIKSFILVDLKVNRITYQDVGQMDMYLQMYDKMKKGPDDNPTIGIILCTETDSDVARYSTLAKNDQMFAAKYKLYLPDKEDLRREIERQKELYLMAHPEENDKE</sequence>
<dbReference type="Pfam" id="PF17761">
    <property type="entry name" value="DUF1016_N"/>
    <property type="match status" value="1"/>
</dbReference>
<dbReference type="Pfam" id="PF06250">
    <property type="entry name" value="YhcG_C"/>
    <property type="match status" value="1"/>
</dbReference>
<gene>
    <name evidence="3" type="ORF">DW192_05675</name>
</gene>
<dbReference type="PANTHER" id="PTHR30547">
    <property type="entry name" value="UNCHARACTERIZED PROTEIN YHCG-RELATED"/>
    <property type="match status" value="1"/>
</dbReference>
<evidence type="ECO:0000259" key="2">
    <source>
        <dbReference type="Pfam" id="PF17761"/>
    </source>
</evidence>
<evidence type="ECO:0000313" key="3">
    <source>
        <dbReference type="EMBL" id="RHH83559.1"/>
    </source>
</evidence>
<reference evidence="3 4" key="1">
    <citation type="submission" date="2018-08" db="EMBL/GenBank/DDBJ databases">
        <title>A genome reference for cultivated species of the human gut microbiota.</title>
        <authorList>
            <person name="Zou Y."/>
            <person name="Xue W."/>
            <person name="Luo G."/>
        </authorList>
    </citation>
    <scope>NUCLEOTIDE SEQUENCE [LARGE SCALE GENOMIC DNA]</scope>
    <source>
        <strain evidence="3 4">AM16-54</strain>
    </source>
</reference>
<evidence type="ECO:0000313" key="4">
    <source>
        <dbReference type="Proteomes" id="UP000284548"/>
    </source>
</evidence>
<proteinExistence type="predicted"/>
<dbReference type="InterPro" id="IPR011856">
    <property type="entry name" value="tRNA_endonuc-like_dom_sf"/>
</dbReference>
<protein>
    <submittedName>
        <fullName evidence="3">DUF1016 domain-containing protein</fullName>
    </submittedName>
</protein>
<feature type="domain" description="YhcG PDDEXK nuclease" evidence="1">
    <location>
        <begin position="215"/>
        <end position="369"/>
    </location>
</feature>
<feature type="domain" description="YhcG N-terminal" evidence="2">
    <location>
        <begin position="25"/>
        <end position="188"/>
    </location>
</feature>
<accession>A0A3R6EHU1</accession>
<dbReference type="Proteomes" id="UP000284548">
    <property type="component" value="Unassembled WGS sequence"/>
</dbReference>
<dbReference type="EMBL" id="QRKB01000010">
    <property type="protein sequence ID" value="RHH83559.1"/>
    <property type="molecule type" value="Genomic_DNA"/>
</dbReference>
<comment type="caution">
    <text evidence="3">The sequence shown here is derived from an EMBL/GenBank/DDBJ whole genome shotgun (WGS) entry which is preliminary data.</text>
</comment>
<name>A0A3R6EHU1_9BACT</name>
<dbReference type="InterPro" id="IPR053148">
    <property type="entry name" value="PD-DEXK-like_domain"/>
</dbReference>
<evidence type="ECO:0000259" key="1">
    <source>
        <dbReference type="Pfam" id="PF06250"/>
    </source>
</evidence>
<dbReference type="Gene3D" id="3.40.1350.10">
    <property type="match status" value="1"/>
</dbReference>
<organism evidence="3 4">
    <name type="scientific">Segatella copri</name>
    <dbReference type="NCBI Taxonomy" id="165179"/>
    <lineage>
        <taxon>Bacteria</taxon>
        <taxon>Pseudomonadati</taxon>
        <taxon>Bacteroidota</taxon>
        <taxon>Bacteroidia</taxon>
        <taxon>Bacteroidales</taxon>
        <taxon>Prevotellaceae</taxon>
        <taxon>Segatella</taxon>
    </lineage>
</organism>
<dbReference type="AlphaFoldDB" id="A0A3R6EHU1"/>
<dbReference type="PANTHER" id="PTHR30547:SF5">
    <property type="entry name" value="NUCLEASE YHCG-RELATED"/>
    <property type="match status" value="1"/>
</dbReference>
<dbReference type="GO" id="GO:0003676">
    <property type="term" value="F:nucleic acid binding"/>
    <property type="evidence" value="ECO:0007669"/>
    <property type="project" value="InterPro"/>
</dbReference>
<dbReference type="InterPro" id="IPR041527">
    <property type="entry name" value="YhcG_N"/>
</dbReference>
<dbReference type="InterPro" id="IPR009362">
    <property type="entry name" value="YhcG_C"/>
</dbReference>